<keyword evidence="3" id="KW-0547">Nucleotide-binding</keyword>
<dbReference type="Pfam" id="PF17862">
    <property type="entry name" value="AAA_lid_3"/>
    <property type="match status" value="2"/>
</dbReference>
<feature type="domain" description="AAA+ ATPase" evidence="6">
    <location>
        <begin position="450"/>
        <end position="586"/>
    </location>
</feature>
<evidence type="ECO:0000313" key="7">
    <source>
        <dbReference type="EMBL" id="KAK1923271.1"/>
    </source>
</evidence>
<organism evidence="7 8">
    <name type="scientific">Papiliotrema laurentii</name>
    <name type="common">Cryptococcus laurentii</name>
    <dbReference type="NCBI Taxonomy" id="5418"/>
    <lineage>
        <taxon>Eukaryota</taxon>
        <taxon>Fungi</taxon>
        <taxon>Dikarya</taxon>
        <taxon>Basidiomycota</taxon>
        <taxon>Agaricomycotina</taxon>
        <taxon>Tremellomycetes</taxon>
        <taxon>Tremellales</taxon>
        <taxon>Rhynchogastremaceae</taxon>
        <taxon>Papiliotrema</taxon>
    </lineage>
</organism>
<dbReference type="InterPro" id="IPR027417">
    <property type="entry name" value="P-loop_NTPase"/>
</dbReference>
<dbReference type="SUPFAM" id="SSF52540">
    <property type="entry name" value="P-loop containing nucleoside triphosphate hydrolases"/>
    <property type="match status" value="2"/>
</dbReference>
<dbReference type="GO" id="GO:0005524">
    <property type="term" value="F:ATP binding"/>
    <property type="evidence" value="ECO:0007669"/>
    <property type="project" value="UniProtKB-KW"/>
</dbReference>
<dbReference type="Pfam" id="PF00004">
    <property type="entry name" value="AAA"/>
    <property type="match status" value="2"/>
</dbReference>
<keyword evidence="8" id="KW-1185">Reference proteome</keyword>
<evidence type="ECO:0000313" key="8">
    <source>
        <dbReference type="Proteomes" id="UP001182556"/>
    </source>
</evidence>
<evidence type="ECO:0000259" key="6">
    <source>
        <dbReference type="SMART" id="SM00382"/>
    </source>
</evidence>
<dbReference type="InterPro" id="IPR003960">
    <property type="entry name" value="ATPase_AAA_CS"/>
</dbReference>
<dbReference type="InterPro" id="IPR003959">
    <property type="entry name" value="ATPase_AAA_core"/>
</dbReference>
<dbReference type="Gene3D" id="3.40.50.300">
    <property type="entry name" value="P-loop containing nucleotide triphosphate hydrolases"/>
    <property type="match status" value="2"/>
</dbReference>
<dbReference type="GO" id="GO:0016887">
    <property type="term" value="F:ATP hydrolysis activity"/>
    <property type="evidence" value="ECO:0007669"/>
    <property type="project" value="InterPro"/>
</dbReference>
<dbReference type="Gene3D" id="1.10.8.60">
    <property type="match status" value="2"/>
</dbReference>
<feature type="region of interest" description="Disordered" evidence="5">
    <location>
        <begin position="17"/>
        <end position="96"/>
    </location>
</feature>
<name>A0AAD9D1S3_PAPLA</name>
<dbReference type="AlphaFoldDB" id="A0AAD9D1S3"/>
<dbReference type="PANTHER" id="PTHR23077:SF171">
    <property type="entry name" value="NUCLEAR VALOSIN-CONTAINING PROTEIN-LIKE"/>
    <property type="match status" value="1"/>
</dbReference>
<reference evidence="7" key="1">
    <citation type="submission" date="2023-02" db="EMBL/GenBank/DDBJ databases">
        <title>Identification and recombinant expression of a fungal hydrolase from Papiliotrema laurentii that hydrolyzes apple cutin and clears colloidal polyester polyurethane.</title>
        <authorList>
            <consortium name="DOE Joint Genome Institute"/>
            <person name="Roman V.A."/>
            <person name="Bojanowski C."/>
            <person name="Crable B.R."/>
            <person name="Wagner D.N."/>
            <person name="Hung C.S."/>
            <person name="Nadeau L.J."/>
            <person name="Schratz L."/>
            <person name="Haridas S."/>
            <person name="Pangilinan J."/>
            <person name="Lipzen A."/>
            <person name="Na H."/>
            <person name="Yan M."/>
            <person name="Ng V."/>
            <person name="Grigoriev I.V."/>
            <person name="Spatafora J.W."/>
            <person name="Barlow D."/>
            <person name="Biffinger J."/>
            <person name="Kelley-Loughnane N."/>
            <person name="Varaljay V.A."/>
            <person name="Crookes-Goodson W.J."/>
        </authorList>
    </citation>
    <scope>NUCLEOTIDE SEQUENCE</scope>
    <source>
        <strain evidence="7">5307AH</strain>
    </source>
</reference>
<dbReference type="GO" id="GO:0042254">
    <property type="term" value="P:ribosome biogenesis"/>
    <property type="evidence" value="ECO:0007669"/>
    <property type="project" value="TreeGrafter"/>
</dbReference>
<dbReference type="PROSITE" id="PS00674">
    <property type="entry name" value="AAA"/>
    <property type="match status" value="1"/>
</dbReference>
<dbReference type="InterPro" id="IPR003593">
    <property type="entry name" value="AAA+_ATPase"/>
</dbReference>
<comment type="caution">
    <text evidence="7">The sequence shown here is derived from an EMBL/GenBank/DDBJ whole genome shotgun (WGS) entry which is preliminary data.</text>
</comment>
<evidence type="ECO:0000256" key="4">
    <source>
        <dbReference type="ARBA" id="ARBA00022840"/>
    </source>
</evidence>
<dbReference type="GO" id="GO:1990275">
    <property type="term" value="F:preribosome binding"/>
    <property type="evidence" value="ECO:0007669"/>
    <property type="project" value="TreeGrafter"/>
</dbReference>
<sequence length="727" mass="79112">MSALPSLNQSLTAAWAVTPVASSSSPASTPQASTTSRDGVKKRVKRSIALNSTTPTGASTPDGTTPTEERPPTPPRRKRPRAAGDRGDVSSKYAPPDLDLESLGGVAVQKAALQEAVVLPLLYPDIFAFSGHQRPCGVLLHGVPGGGKTHLVRCLAGSLKLPFISVSAPSIVSGMSGESEKTLRDTFDEAKRLAPCLLFLDEVDAITPKRETAQREMERRIVAQLLTCMDDLASSKETVIVIGATNRPDSLDPALRRAGRFDREIEIGVPSLEAREEILRRLCSELKVSDDIDFRALAKLTPGYVAADLNALTAEAGVIAIRRFFEDMMAARPQQPVVEGMEQMAIDDAAQTASYVPATDIRHTPLSRFILAFPPPLQPDQLGALPLRSDDFESALKIVQPSAKREGFATIPDVTWSDVGALQPIRDELHYAIVEPIRRPERFMKFGIDAPSGVLLWGPPGCGKTLLAKAVANESRANFISVKGPELLNKYVGESERAVRQIFTRARTSSPCVIFFDELDALVPRRDDSMSESSARLVNTLLTELDGLDARKAVYVIGATNRPDMIDPAMIRPGRLDKSLYVDLPSSSERFEILKTHLKRTPVAESDWAAIEGIVAGEQCDGFSGADIANLVREAATIALRADLDIERGQGGIVEDDMQGEERRGGVDSVTKEHFELAAKKTRPSVSKEQRLKYERLRDKYAGVSRVRRIREEKDEPAEKVDGGMAA</sequence>
<keyword evidence="7" id="KW-0378">Hydrolase</keyword>
<protein>
    <submittedName>
        <fullName evidence="7">P-loop containing nucleoside triphosphate hydrolase protein</fullName>
    </submittedName>
</protein>
<feature type="domain" description="AAA+ ATPase" evidence="6">
    <location>
        <begin position="134"/>
        <end position="271"/>
    </location>
</feature>
<keyword evidence="2" id="KW-0677">Repeat</keyword>
<evidence type="ECO:0000256" key="1">
    <source>
        <dbReference type="ARBA" id="ARBA00006914"/>
    </source>
</evidence>
<proteinExistence type="inferred from homology"/>
<dbReference type="EMBL" id="JAODAN010000007">
    <property type="protein sequence ID" value="KAK1923271.1"/>
    <property type="molecule type" value="Genomic_DNA"/>
</dbReference>
<dbReference type="InterPro" id="IPR050168">
    <property type="entry name" value="AAA_ATPase_domain"/>
</dbReference>
<dbReference type="GO" id="GO:0003723">
    <property type="term" value="F:RNA binding"/>
    <property type="evidence" value="ECO:0007669"/>
    <property type="project" value="TreeGrafter"/>
</dbReference>
<comment type="similarity">
    <text evidence="1">Belongs to the AAA ATPase family.</text>
</comment>
<evidence type="ECO:0000256" key="5">
    <source>
        <dbReference type="SAM" id="MobiDB-lite"/>
    </source>
</evidence>
<evidence type="ECO:0000256" key="2">
    <source>
        <dbReference type="ARBA" id="ARBA00022737"/>
    </source>
</evidence>
<keyword evidence="4" id="KW-0067">ATP-binding</keyword>
<dbReference type="CDD" id="cd19530">
    <property type="entry name" value="RecA-like_NVL_r2-like"/>
    <property type="match status" value="1"/>
</dbReference>
<dbReference type="GO" id="GO:0005634">
    <property type="term" value="C:nucleus"/>
    <property type="evidence" value="ECO:0007669"/>
    <property type="project" value="TreeGrafter"/>
</dbReference>
<accession>A0AAD9D1S3</accession>
<feature type="compositionally biased region" description="Low complexity" evidence="5">
    <location>
        <begin position="17"/>
        <end position="36"/>
    </location>
</feature>
<dbReference type="PANTHER" id="PTHR23077">
    <property type="entry name" value="AAA-FAMILY ATPASE"/>
    <property type="match status" value="1"/>
</dbReference>
<dbReference type="InterPro" id="IPR041569">
    <property type="entry name" value="AAA_lid_3"/>
</dbReference>
<dbReference type="Proteomes" id="UP001182556">
    <property type="component" value="Unassembled WGS sequence"/>
</dbReference>
<feature type="compositionally biased region" description="Polar residues" evidence="5">
    <location>
        <begin position="49"/>
        <end position="59"/>
    </location>
</feature>
<gene>
    <name evidence="7" type="ORF">DB88DRAFT_343415</name>
</gene>
<evidence type="ECO:0000256" key="3">
    <source>
        <dbReference type="ARBA" id="ARBA00022741"/>
    </source>
</evidence>
<dbReference type="SMART" id="SM00382">
    <property type="entry name" value="AAA"/>
    <property type="match status" value="2"/>
</dbReference>
<dbReference type="FunFam" id="3.40.50.300:FF:000365">
    <property type="entry name" value="Ribosome biogenesis ATPase RIX7"/>
    <property type="match status" value="1"/>
</dbReference>
<dbReference type="FunFam" id="3.40.50.300:FF:000018">
    <property type="entry name" value="Cell division control 48"/>
    <property type="match status" value="1"/>
</dbReference>